<dbReference type="EMBL" id="PEJP01000037">
    <property type="protein sequence ID" value="RYO55576.1"/>
    <property type="molecule type" value="Genomic_DNA"/>
</dbReference>
<dbReference type="InterPro" id="IPR036663">
    <property type="entry name" value="Fumarylacetoacetase_C_sf"/>
</dbReference>
<organism evidence="4 5">
    <name type="scientific">Alternaria arborescens</name>
    <dbReference type="NCBI Taxonomy" id="156630"/>
    <lineage>
        <taxon>Eukaryota</taxon>
        <taxon>Fungi</taxon>
        <taxon>Dikarya</taxon>
        <taxon>Ascomycota</taxon>
        <taxon>Pezizomycotina</taxon>
        <taxon>Dothideomycetes</taxon>
        <taxon>Pleosporomycetidae</taxon>
        <taxon>Pleosporales</taxon>
        <taxon>Pleosporineae</taxon>
        <taxon>Pleosporaceae</taxon>
        <taxon>Alternaria</taxon>
        <taxon>Alternaria sect. Alternaria</taxon>
    </lineage>
</organism>
<dbReference type="Pfam" id="PF01557">
    <property type="entry name" value="FAA_hydrolase"/>
    <property type="match status" value="1"/>
</dbReference>
<protein>
    <recommendedName>
        <fullName evidence="3">Fumarylacetoacetase-like C-terminal domain-containing protein</fullName>
    </recommendedName>
</protein>
<name>A0A4Q4RGN5_9PLEO</name>
<dbReference type="GO" id="GO:0018773">
    <property type="term" value="F:acetylpyruvate hydrolase activity"/>
    <property type="evidence" value="ECO:0007669"/>
    <property type="project" value="TreeGrafter"/>
</dbReference>
<dbReference type="SUPFAM" id="SSF56529">
    <property type="entry name" value="FAH"/>
    <property type="match status" value="1"/>
</dbReference>
<evidence type="ECO:0000256" key="2">
    <source>
        <dbReference type="ARBA" id="ARBA00022723"/>
    </source>
</evidence>
<dbReference type="InterPro" id="IPR011234">
    <property type="entry name" value="Fumarylacetoacetase-like_C"/>
</dbReference>
<comment type="similarity">
    <text evidence="1">Belongs to the FAH family.</text>
</comment>
<dbReference type="AlphaFoldDB" id="A0A4Q4RGN5"/>
<dbReference type="GO" id="GO:0046872">
    <property type="term" value="F:metal ion binding"/>
    <property type="evidence" value="ECO:0007669"/>
    <property type="project" value="UniProtKB-KW"/>
</dbReference>
<sequence length="205" mass="22922">MAPFKHLVRFQNASSKVFYGELQTVDDFDTTLIGQTVRVFNGDGPWDTIFRLSDQEECIAEVLCPLPSVPLFVCIGLNYRQHANEAGMAITPYPVVFMKPPDALAGPFEDVHINAECKMMDYEAELCFVIGKDCKNVTESEDAMQYILGYTAGNDVSSRYWQAPERSGNQHGSAKSFDKFAPVGPVITSRDIIPNPHKLKIKSFF</sequence>
<reference evidence="5" key="1">
    <citation type="journal article" date="2019" name="bioRxiv">
        <title>Genomics, evolutionary history and diagnostics of the Alternaria alternata species group including apple and Asian pear pathotypes.</title>
        <authorList>
            <person name="Armitage A.D."/>
            <person name="Cockerton H.M."/>
            <person name="Sreenivasaprasad S."/>
            <person name="Woodhall J.W."/>
            <person name="Lane C.R."/>
            <person name="Harrison R.J."/>
            <person name="Clarkson J.P."/>
        </authorList>
    </citation>
    <scope>NUCLEOTIDE SEQUENCE [LARGE SCALE GENOMIC DNA]</scope>
    <source>
        <strain evidence="5">RGR 97.0016</strain>
    </source>
</reference>
<comment type="caution">
    <text evidence="4">The sequence shown here is derived from an EMBL/GenBank/DDBJ whole genome shotgun (WGS) entry which is preliminary data.</text>
</comment>
<evidence type="ECO:0000256" key="1">
    <source>
        <dbReference type="ARBA" id="ARBA00010211"/>
    </source>
</evidence>
<evidence type="ECO:0000313" key="5">
    <source>
        <dbReference type="Proteomes" id="UP000293823"/>
    </source>
</evidence>
<keyword evidence="5" id="KW-1185">Reference proteome</keyword>
<accession>A0A4Q4RGN5</accession>
<feature type="domain" description="Fumarylacetoacetase-like C-terminal" evidence="3">
    <location>
        <begin position="73"/>
        <end position="202"/>
    </location>
</feature>
<dbReference type="PANTHER" id="PTHR11820">
    <property type="entry name" value="ACYLPYRUVASE"/>
    <property type="match status" value="1"/>
</dbReference>
<dbReference type="PANTHER" id="PTHR11820:SF7">
    <property type="entry name" value="ACYLPYRUVASE FAHD1, MITOCHONDRIAL"/>
    <property type="match status" value="1"/>
</dbReference>
<dbReference type="Gene3D" id="3.90.850.10">
    <property type="entry name" value="Fumarylacetoacetase-like, C-terminal domain"/>
    <property type="match status" value="1"/>
</dbReference>
<keyword evidence="2" id="KW-0479">Metal-binding</keyword>
<dbReference type="Proteomes" id="UP000293823">
    <property type="component" value="Unassembled WGS sequence"/>
</dbReference>
<gene>
    <name evidence="4" type="ORF">AA0113_g8722</name>
</gene>
<dbReference type="OrthoDB" id="411064at2759"/>
<evidence type="ECO:0000313" key="4">
    <source>
        <dbReference type="EMBL" id="RYO55576.1"/>
    </source>
</evidence>
<proteinExistence type="inferred from homology"/>
<evidence type="ECO:0000259" key="3">
    <source>
        <dbReference type="Pfam" id="PF01557"/>
    </source>
</evidence>